<dbReference type="InterPro" id="IPR006176">
    <property type="entry name" value="3-OHacyl-CoA_DH_NAD-bd"/>
</dbReference>
<feature type="domain" description="3-hydroxyacyl-CoA dehydrogenase NAD binding" evidence="5">
    <location>
        <begin position="13"/>
        <end position="190"/>
    </location>
</feature>
<dbReference type="InterPro" id="IPR036291">
    <property type="entry name" value="NAD(P)-bd_dom_sf"/>
</dbReference>
<dbReference type="RefSeq" id="WP_119075644.1">
    <property type="nucleotide sequence ID" value="NZ_QXMH01000001.1"/>
</dbReference>
<feature type="transmembrane region" description="Helical" evidence="3">
    <location>
        <begin position="12"/>
        <end position="31"/>
    </location>
</feature>
<comment type="similarity">
    <text evidence="1">Belongs to the 3-hydroxyacyl-CoA dehydrogenase family.</text>
</comment>
<dbReference type="InterPro" id="IPR006180">
    <property type="entry name" value="3-OHacyl-CoA_DH_CS"/>
</dbReference>
<evidence type="ECO:0000259" key="5">
    <source>
        <dbReference type="Pfam" id="PF02737"/>
    </source>
</evidence>
<dbReference type="Pfam" id="PF00725">
    <property type="entry name" value="3HCDH"/>
    <property type="match status" value="1"/>
</dbReference>
<organism evidence="6 7">
    <name type="scientific">Chitinophaga alhagiae</name>
    <dbReference type="NCBI Taxonomy" id="2203219"/>
    <lineage>
        <taxon>Bacteria</taxon>
        <taxon>Pseudomonadati</taxon>
        <taxon>Bacteroidota</taxon>
        <taxon>Chitinophagia</taxon>
        <taxon>Chitinophagales</taxon>
        <taxon>Chitinophagaceae</taxon>
        <taxon>Chitinophaga</taxon>
    </lineage>
</organism>
<keyword evidence="2" id="KW-0560">Oxidoreductase</keyword>
<gene>
    <name evidence="6" type="ORF">DLD77_00715</name>
</gene>
<dbReference type="Pfam" id="PF02737">
    <property type="entry name" value="3HCDH_N"/>
    <property type="match status" value="1"/>
</dbReference>
<dbReference type="SUPFAM" id="SSF48179">
    <property type="entry name" value="6-phosphogluconate dehydrogenase C-terminal domain-like"/>
    <property type="match status" value="1"/>
</dbReference>
<sequence length="326" mass="36392">MTKLNNQEVDMEVGVVGLGLMGSSIVVALLLSGQKVIGVAPVASDLAHAEKNMRAILVDCAKASPLQYPVEWYMQRLTLTEAYAALANCRLVMECVLEKAAIKASVYDKIEAVVSRHTVIASNTSAIPISDLQRTVLFPDRFVGVHWAEPAFATRFLEITCGKQTDPAYAEWVVGLSAQWEKEPTVLKKDIRGFITNRLMYAVYRELFHLVETGKTTIEDADKAFRYDAGAWITLMGIFRRMDYTGLEDGGVMLRNIIPTLSNTGRVPVAMQQILEKGGRGTQNQVGLYSYSVAEARLWEESFAKFNREIYQLAARYPLRKQQVDV</sequence>
<name>A0ABM6W8U8_9BACT</name>
<keyword evidence="3" id="KW-0812">Transmembrane</keyword>
<dbReference type="Gene3D" id="3.40.50.720">
    <property type="entry name" value="NAD(P)-binding Rossmann-like Domain"/>
    <property type="match status" value="1"/>
</dbReference>
<evidence type="ECO:0000313" key="6">
    <source>
        <dbReference type="EMBL" id="AWO00332.1"/>
    </source>
</evidence>
<accession>A0ABM6W8U8</accession>
<keyword evidence="3" id="KW-0472">Membrane</keyword>
<dbReference type="PANTHER" id="PTHR48075">
    <property type="entry name" value="3-HYDROXYACYL-COA DEHYDROGENASE FAMILY PROTEIN"/>
    <property type="match status" value="1"/>
</dbReference>
<evidence type="ECO:0000256" key="3">
    <source>
        <dbReference type="SAM" id="Phobius"/>
    </source>
</evidence>
<dbReference type="PROSITE" id="PS00067">
    <property type="entry name" value="3HCDH"/>
    <property type="match status" value="1"/>
</dbReference>
<reference evidence="6 7" key="1">
    <citation type="submission" date="2018-05" db="EMBL/GenBank/DDBJ databases">
        <title>Chitinophaga sp. nov., isolated from rhizosphere soil of Alhagi.</title>
        <authorList>
            <person name="Liu Y."/>
        </authorList>
    </citation>
    <scope>NUCLEOTIDE SEQUENCE [LARGE SCALE GENOMIC DNA]</scope>
    <source>
        <strain evidence="6 7">T22</strain>
    </source>
</reference>
<dbReference type="EMBL" id="CP029600">
    <property type="protein sequence ID" value="AWO00332.1"/>
    <property type="molecule type" value="Genomic_DNA"/>
</dbReference>
<dbReference type="InterPro" id="IPR022694">
    <property type="entry name" value="3-OHacyl-CoA_DH"/>
</dbReference>
<evidence type="ECO:0000259" key="4">
    <source>
        <dbReference type="Pfam" id="PF00725"/>
    </source>
</evidence>
<protein>
    <submittedName>
        <fullName evidence="6">3-hydroxyacyl-CoA dehydrogenase</fullName>
    </submittedName>
</protein>
<keyword evidence="7" id="KW-1185">Reference proteome</keyword>
<feature type="domain" description="3-hydroxyacyl-CoA dehydrogenase C-terminal" evidence="4">
    <location>
        <begin position="193"/>
        <end position="291"/>
    </location>
</feature>
<evidence type="ECO:0000256" key="1">
    <source>
        <dbReference type="ARBA" id="ARBA00009463"/>
    </source>
</evidence>
<proteinExistence type="inferred from homology"/>
<dbReference type="SUPFAM" id="SSF51735">
    <property type="entry name" value="NAD(P)-binding Rossmann-fold domains"/>
    <property type="match status" value="1"/>
</dbReference>
<dbReference type="InterPro" id="IPR008927">
    <property type="entry name" value="6-PGluconate_DH-like_C_sf"/>
</dbReference>
<dbReference type="InterPro" id="IPR013328">
    <property type="entry name" value="6PGD_dom2"/>
</dbReference>
<dbReference type="InterPro" id="IPR006108">
    <property type="entry name" value="3HC_DH_C"/>
</dbReference>
<dbReference type="Proteomes" id="UP000246099">
    <property type="component" value="Chromosome"/>
</dbReference>
<keyword evidence="3" id="KW-1133">Transmembrane helix</keyword>
<dbReference type="Gene3D" id="1.10.1040.10">
    <property type="entry name" value="N-(1-d-carboxylethyl)-l-norvaline Dehydrogenase, domain 2"/>
    <property type="match status" value="1"/>
</dbReference>
<dbReference type="PANTHER" id="PTHR48075:SF5">
    <property type="entry name" value="3-HYDROXYBUTYRYL-COA DEHYDROGENASE"/>
    <property type="match status" value="1"/>
</dbReference>
<dbReference type="PIRSF" id="PIRSF000105">
    <property type="entry name" value="HCDH"/>
    <property type="match status" value="1"/>
</dbReference>
<evidence type="ECO:0000256" key="2">
    <source>
        <dbReference type="ARBA" id="ARBA00023002"/>
    </source>
</evidence>
<evidence type="ECO:0000313" key="7">
    <source>
        <dbReference type="Proteomes" id="UP000246099"/>
    </source>
</evidence>